<dbReference type="STRING" id="38300.SPRI_6720"/>
<organism evidence="1">
    <name type="scientific">Streptomyces pristinaespiralis</name>
    <dbReference type="NCBI Taxonomy" id="38300"/>
    <lineage>
        <taxon>Bacteria</taxon>
        <taxon>Bacillati</taxon>
        <taxon>Actinomycetota</taxon>
        <taxon>Actinomycetes</taxon>
        <taxon>Kitasatosporales</taxon>
        <taxon>Streptomycetaceae</taxon>
        <taxon>Streptomyces</taxon>
    </lineage>
</organism>
<evidence type="ECO:0000313" key="2">
    <source>
        <dbReference type="Proteomes" id="UP000060513"/>
    </source>
</evidence>
<name>A0A0M4DIC2_STRPR</name>
<dbReference type="OMA" id="KGTFGWQ"/>
<evidence type="ECO:0000313" key="1">
    <source>
        <dbReference type="EMBL" id="ALC25026.1"/>
    </source>
</evidence>
<dbReference type="GeneID" id="97232237"/>
<sequence length="235" mass="26841">MRTLSESEQNHVNSLNEILGSEHLTVDFSKCGPTKERLTANPKSVSMFRRFDHVALNDALRECNVRLVEVSCRWRSVNQSPEFGGEFRVRDLYDSILLPAPQFSADTANERDLAIFTQLRVVDFPQHAGTGHFAAIRLQEHVDPLEMWYYDARLSTLPGRDSPLIKMDATYCDYLAALVLTKGTFGWQYLFTDISLQGIFFQETVEGLQQMLGLFPTIFPEHDYSSLADRLEARL</sequence>
<dbReference type="AlphaFoldDB" id="A0A0M4DIC2"/>
<dbReference type="Proteomes" id="UP000060513">
    <property type="component" value="Chromosome"/>
</dbReference>
<reference evidence="1 2" key="1">
    <citation type="submission" date="2015-08" db="EMBL/GenBank/DDBJ databases">
        <title>Genome sequence of the pristinamycin over-producing bacterium Streptomyces pristinaespiralis HCCB10218.</title>
        <authorList>
            <person name="Tian J."/>
            <person name="Yang J."/>
            <person name="Li L."/>
            <person name="Ruan L."/>
            <person name="Wei W."/>
            <person name="Zheng G."/>
            <person name="Wei Z."/>
            <person name="Yang S."/>
            <person name="Ge M."/>
            <person name="Jiang W."/>
            <person name="Lu Y."/>
        </authorList>
    </citation>
    <scope>NUCLEOTIDE SEQUENCE [LARGE SCALE GENOMIC DNA]</scope>
    <source>
        <strain evidence="1 2">HCCB 10218</strain>
    </source>
</reference>
<dbReference type="EMBL" id="CP011340">
    <property type="protein sequence ID" value="ALC25026.1"/>
    <property type="molecule type" value="Genomic_DNA"/>
</dbReference>
<dbReference type="PATRIC" id="fig|38300.4.peg.7027"/>
<protein>
    <submittedName>
        <fullName evidence="1">Uncharacterized protein</fullName>
    </submittedName>
</protein>
<gene>
    <name evidence="1" type="ORF">SPRI_6720</name>
</gene>
<dbReference type="RefSeq" id="WP_005321001.1">
    <property type="nucleotide sequence ID" value="NZ_CP011340.1"/>
</dbReference>
<proteinExistence type="predicted"/>
<dbReference type="KEGG" id="spri:SPRI_6720"/>
<dbReference type="OrthoDB" id="4234970at2"/>
<accession>A0A0M4DIC2</accession>